<dbReference type="EMBL" id="LSYV01000010">
    <property type="protein sequence ID" value="KXZ52583.1"/>
    <property type="molecule type" value="Genomic_DNA"/>
</dbReference>
<name>A0A150GRZ2_GONPE</name>
<organism evidence="1 2">
    <name type="scientific">Gonium pectorale</name>
    <name type="common">Green alga</name>
    <dbReference type="NCBI Taxonomy" id="33097"/>
    <lineage>
        <taxon>Eukaryota</taxon>
        <taxon>Viridiplantae</taxon>
        <taxon>Chlorophyta</taxon>
        <taxon>core chlorophytes</taxon>
        <taxon>Chlorophyceae</taxon>
        <taxon>CS clade</taxon>
        <taxon>Chlamydomonadales</taxon>
        <taxon>Volvocaceae</taxon>
        <taxon>Gonium</taxon>
    </lineage>
</organism>
<dbReference type="AlphaFoldDB" id="A0A150GRZ2"/>
<protein>
    <submittedName>
        <fullName evidence="1">Uncharacterized protein</fullName>
    </submittedName>
</protein>
<proteinExistence type="predicted"/>
<evidence type="ECO:0000313" key="2">
    <source>
        <dbReference type="Proteomes" id="UP000075714"/>
    </source>
</evidence>
<keyword evidence="2" id="KW-1185">Reference proteome</keyword>
<gene>
    <name evidence="1" type="ORF">GPECTOR_9g628</name>
</gene>
<comment type="caution">
    <text evidence="1">The sequence shown here is derived from an EMBL/GenBank/DDBJ whole genome shotgun (WGS) entry which is preliminary data.</text>
</comment>
<dbReference type="Proteomes" id="UP000075714">
    <property type="component" value="Unassembled WGS sequence"/>
</dbReference>
<accession>A0A150GRZ2</accession>
<reference evidence="2" key="1">
    <citation type="journal article" date="2016" name="Nat. Commun.">
        <title>The Gonium pectorale genome demonstrates co-option of cell cycle regulation during the evolution of multicellularity.</title>
        <authorList>
            <person name="Hanschen E.R."/>
            <person name="Marriage T.N."/>
            <person name="Ferris P.J."/>
            <person name="Hamaji T."/>
            <person name="Toyoda A."/>
            <person name="Fujiyama A."/>
            <person name="Neme R."/>
            <person name="Noguchi H."/>
            <person name="Minakuchi Y."/>
            <person name="Suzuki M."/>
            <person name="Kawai-Toyooka H."/>
            <person name="Smith D.R."/>
            <person name="Sparks H."/>
            <person name="Anderson J."/>
            <person name="Bakaric R."/>
            <person name="Luria V."/>
            <person name="Karger A."/>
            <person name="Kirschner M.W."/>
            <person name="Durand P.M."/>
            <person name="Michod R.E."/>
            <person name="Nozaki H."/>
            <person name="Olson B.J."/>
        </authorList>
    </citation>
    <scope>NUCLEOTIDE SEQUENCE [LARGE SCALE GENOMIC DNA]</scope>
    <source>
        <strain evidence="2">NIES-2863</strain>
    </source>
</reference>
<sequence length="131" mass="14264">MFVPPGYERIAEWPDESLSKLRGLPLNVPMRLKQQQSSLADAAQLLEMRAFPQHDHIKGLHDHIKGLHDHATTRIDVVSCIQPTLQAQARAMLDALAASGVAVGGIELGVGPSVPPHLQGFGFLVYDQKVT</sequence>
<evidence type="ECO:0000313" key="1">
    <source>
        <dbReference type="EMBL" id="KXZ52583.1"/>
    </source>
</evidence>